<accession>G2KVP7</accession>
<dbReference type="STRING" id="714313.LSA_08900"/>
<dbReference type="Proteomes" id="UP000001285">
    <property type="component" value="Chromosome"/>
</dbReference>
<dbReference type="KEGG" id="lsn:LSA_08900"/>
<keyword evidence="1" id="KW-1133">Transmembrane helix</keyword>
<evidence type="ECO:0008006" key="4">
    <source>
        <dbReference type="Google" id="ProtNLM"/>
    </source>
</evidence>
<organism evidence="2 3">
    <name type="scientific">Fructilactobacillus sanfranciscensis (strain TMW 1.1304)</name>
    <name type="common">Lactobacillus sanfranciscensis</name>
    <dbReference type="NCBI Taxonomy" id="714313"/>
    <lineage>
        <taxon>Bacteria</taxon>
        <taxon>Bacillati</taxon>
        <taxon>Bacillota</taxon>
        <taxon>Bacilli</taxon>
        <taxon>Lactobacillales</taxon>
        <taxon>Lactobacillaceae</taxon>
        <taxon>Fructilactobacillus</taxon>
    </lineage>
</organism>
<dbReference type="PANTHER" id="PTHR40070:SF1">
    <property type="entry name" value="UPF0478 PROTEIN YTXG"/>
    <property type="match status" value="1"/>
</dbReference>
<feature type="transmembrane region" description="Helical" evidence="1">
    <location>
        <begin position="6"/>
        <end position="30"/>
    </location>
</feature>
<gene>
    <name evidence="2" type="ordered locus">LSA_08900</name>
</gene>
<keyword evidence="3" id="KW-1185">Reference proteome</keyword>
<keyword evidence="1" id="KW-0472">Membrane</keyword>
<name>G2KVP7_FRUST</name>
<dbReference type="PANTHER" id="PTHR40070">
    <property type="entry name" value="UPF0478 PROTEIN YTXG"/>
    <property type="match status" value="1"/>
</dbReference>
<proteinExistence type="predicted"/>
<evidence type="ECO:0000313" key="2">
    <source>
        <dbReference type="EMBL" id="AEN99291.1"/>
    </source>
</evidence>
<dbReference type="EMBL" id="CP002461">
    <property type="protein sequence ID" value="AEN99291.1"/>
    <property type="molecule type" value="Genomic_DNA"/>
</dbReference>
<dbReference type="RefSeq" id="WP_014082149.1">
    <property type="nucleotide sequence ID" value="NC_015978.1"/>
</dbReference>
<dbReference type="Pfam" id="PF06103">
    <property type="entry name" value="DUF948"/>
    <property type="match status" value="1"/>
</dbReference>
<protein>
    <recommendedName>
        <fullName evidence="4">DUF948 domain-containing protein</fullName>
    </recommendedName>
</protein>
<keyword evidence="1" id="KW-0812">Transmembrane</keyword>
<evidence type="ECO:0000313" key="3">
    <source>
        <dbReference type="Proteomes" id="UP000001285"/>
    </source>
</evidence>
<dbReference type="eggNOG" id="COG4768">
    <property type="taxonomic scope" value="Bacteria"/>
</dbReference>
<dbReference type="AlphaFoldDB" id="G2KVP7"/>
<evidence type="ECO:0000256" key="1">
    <source>
        <dbReference type="SAM" id="Phobius"/>
    </source>
</evidence>
<sequence length="127" mass="13696">MTVGQVAGLIAAIAFAVLVIFIGIFLLNLVKALNDASRNLDSITIDINDLSDNASDLIENVNDRIDQIDPVFQAAAEIGTTVTEATEKAKSTTDNLKNKLNLFTKTSILSIVANTAMKLFSKKNKKK</sequence>
<reference evidence="2 3" key="1">
    <citation type="journal article" date="2011" name="Microb. Cell Fact.">
        <title>Genomic analysis reveals Lactobacillus sanfranciscensis as stable element in traditional sourdoughs.</title>
        <authorList>
            <person name="Vogel R.F."/>
            <person name="Pavlovic M."/>
            <person name="Ehrmann M.A."/>
            <person name="Wiezer A."/>
            <person name="Liesegang H."/>
            <person name="Offschanka S."/>
            <person name="Voget S."/>
            <person name="Angelov A."/>
            <person name="Bocker G."/>
            <person name="Liebl W."/>
        </authorList>
    </citation>
    <scope>NUCLEOTIDE SEQUENCE [LARGE SCALE GENOMIC DNA]</scope>
    <source>
        <strain evidence="2 3">TMW 1.1304</strain>
    </source>
</reference>
<dbReference type="InterPro" id="IPR009293">
    <property type="entry name" value="UPF0478"/>
</dbReference>
<dbReference type="HOGENOM" id="CLU_115870_4_2_9"/>